<keyword evidence="2" id="KW-1185">Reference proteome</keyword>
<evidence type="ECO:0000313" key="2">
    <source>
        <dbReference type="Proteomes" id="UP000270094"/>
    </source>
</evidence>
<evidence type="ECO:0000313" key="1">
    <source>
        <dbReference type="EMBL" id="VDM75807.1"/>
    </source>
</evidence>
<gene>
    <name evidence="1" type="ORF">SVUK_LOCUS10805</name>
</gene>
<dbReference type="OrthoDB" id="5907059at2759"/>
<protein>
    <submittedName>
        <fullName evidence="1">Uncharacterized protein</fullName>
    </submittedName>
</protein>
<organism evidence="1 2">
    <name type="scientific">Strongylus vulgaris</name>
    <name type="common">Blood worm</name>
    <dbReference type="NCBI Taxonomy" id="40348"/>
    <lineage>
        <taxon>Eukaryota</taxon>
        <taxon>Metazoa</taxon>
        <taxon>Ecdysozoa</taxon>
        <taxon>Nematoda</taxon>
        <taxon>Chromadorea</taxon>
        <taxon>Rhabditida</taxon>
        <taxon>Rhabditina</taxon>
        <taxon>Rhabditomorpha</taxon>
        <taxon>Strongyloidea</taxon>
        <taxon>Strongylidae</taxon>
        <taxon>Strongylus</taxon>
    </lineage>
</organism>
<reference evidence="1 2" key="1">
    <citation type="submission" date="2018-11" db="EMBL/GenBank/DDBJ databases">
        <authorList>
            <consortium name="Pathogen Informatics"/>
        </authorList>
    </citation>
    <scope>NUCLEOTIDE SEQUENCE [LARGE SCALE GENOMIC DNA]</scope>
</reference>
<proteinExistence type="predicted"/>
<dbReference type="EMBL" id="UYYB01095860">
    <property type="protein sequence ID" value="VDM75807.1"/>
    <property type="molecule type" value="Genomic_DNA"/>
</dbReference>
<sequence>MKKEHRRWTWESPNGTMRRSFSATEGGAYWTSQCRKLKKKICNRVGGRGEVVHDGGRLEELLTTCDWSIEEDSTKDYDLFLMVLRAYSESALMPTRNLGRISKVTKGLLERRRALSLDPIHHISSDW</sequence>
<dbReference type="AlphaFoldDB" id="A0A3P7JI28"/>
<name>A0A3P7JI28_STRVU</name>
<dbReference type="Proteomes" id="UP000270094">
    <property type="component" value="Unassembled WGS sequence"/>
</dbReference>
<accession>A0A3P7JI28</accession>